<dbReference type="SUPFAM" id="SSF51679">
    <property type="entry name" value="Bacterial luciferase-like"/>
    <property type="match status" value="1"/>
</dbReference>
<keyword evidence="4" id="KW-1185">Reference proteome</keyword>
<accession>A0AAE3IU73</accession>
<dbReference type="NCBIfam" id="TIGR03558">
    <property type="entry name" value="oxido_grp_1"/>
    <property type="match status" value="1"/>
</dbReference>
<evidence type="ECO:0000313" key="3">
    <source>
        <dbReference type="EMBL" id="MCU9614497.1"/>
    </source>
</evidence>
<dbReference type="CDD" id="cd00347">
    <property type="entry name" value="Flavin_utilizing_monoxygenases"/>
    <property type="match status" value="1"/>
</dbReference>
<dbReference type="RefSeq" id="WP_263073785.1">
    <property type="nucleotide sequence ID" value="NZ_JAOUSF010000004.1"/>
</dbReference>
<organism evidence="3 4">
    <name type="scientific">Perspicuibacillus lycopersici</name>
    <dbReference type="NCBI Taxonomy" id="1325689"/>
    <lineage>
        <taxon>Bacteria</taxon>
        <taxon>Bacillati</taxon>
        <taxon>Bacillota</taxon>
        <taxon>Bacilli</taxon>
        <taxon>Bacillales</taxon>
        <taxon>Bacillaceae</taxon>
        <taxon>Perspicuibacillus</taxon>
    </lineage>
</organism>
<feature type="domain" description="Luciferase-like" evidence="2">
    <location>
        <begin position="15"/>
        <end position="301"/>
    </location>
</feature>
<dbReference type="Proteomes" id="UP001209318">
    <property type="component" value="Unassembled WGS sequence"/>
</dbReference>
<comment type="similarity">
    <text evidence="1">To bacterial alkanal monooxygenase alpha and beta chains.</text>
</comment>
<dbReference type="InterPro" id="IPR036661">
    <property type="entry name" value="Luciferase-like_sf"/>
</dbReference>
<dbReference type="AlphaFoldDB" id="A0AAE3IU73"/>
<proteinExistence type="predicted"/>
<dbReference type="Gene3D" id="3.20.20.30">
    <property type="entry name" value="Luciferase-like domain"/>
    <property type="match status" value="1"/>
</dbReference>
<name>A0AAE3IU73_9BACI</name>
<sequence>MVSLNILDYSLVDEGSSPSQALHETAELAKLADQLGYKRFWVPEQHYAYSIASSTPEMLMMYLATVTKRIRIGSGGVMIPHYSPYKIAENFRMLEALHPHRIDLGIGNSPGGRLVQAALHEEKGETKLPYEQQVGDIIKYLTDDIDSEHRFQKLIATPAIESKPEVWMLGAGGRSTKIAAENGTSYIYAHFFHPSPTGKEVIQQYRQNFQPSIFQNNPNVGVAVFVIIGETEQEAESLAQAFFMWLVAIETAKNPMHFPSVETAKNYIFSSFEQQKVSQLRKRAIIGTPSNVKEELLQLAEYYHADELTIVPNFPGADKRMKGIELLAAAFQLGS</sequence>
<evidence type="ECO:0000256" key="1">
    <source>
        <dbReference type="ARBA" id="ARBA00007789"/>
    </source>
</evidence>
<protein>
    <submittedName>
        <fullName evidence="3">LLM class flavin-dependent oxidoreductase</fullName>
    </submittedName>
</protein>
<dbReference type="PANTHER" id="PTHR30137:SF19">
    <property type="entry name" value="LUCIFERASE-LIKE MONOOXYGENASE"/>
    <property type="match status" value="1"/>
</dbReference>
<dbReference type="InterPro" id="IPR019949">
    <property type="entry name" value="CmoO-like"/>
</dbReference>
<dbReference type="GO" id="GO:0016705">
    <property type="term" value="F:oxidoreductase activity, acting on paired donors, with incorporation or reduction of molecular oxygen"/>
    <property type="evidence" value="ECO:0007669"/>
    <property type="project" value="InterPro"/>
</dbReference>
<dbReference type="PANTHER" id="PTHR30137">
    <property type="entry name" value="LUCIFERASE-LIKE MONOOXYGENASE"/>
    <property type="match status" value="1"/>
</dbReference>
<reference evidence="3" key="1">
    <citation type="submission" date="2022-10" db="EMBL/GenBank/DDBJ databases">
        <title>Description of Fervidibacillus gen. nov. in the family Fervidibacillaceae fam. nov. with two species, Fervidibacillus albus sp. nov., and Fervidibacillus halotolerans sp. nov., isolated from tidal flat sediments.</title>
        <authorList>
            <person name="Kwon K.K."/>
            <person name="Yang S.-H."/>
        </authorList>
    </citation>
    <scope>NUCLEOTIDE SEQUENCE</scope>
    <source>
        <strain evidence="3">JCM 19140</strain>
    </source>
</reference>
<dbReference type="GO" id="GO:0005829">
    <property type="term" value="C:cytosol"/>
    <property type="evidence" value="ECO:0007669"/>
    <property type="project" value="TreeGrafter"/>
</dbReference>
<dbReference type="EMBL" id="JAOUSF010000004">
    <property type="protein sequence ID" value="MCU9614497.1"/>
    <property type="molecule type" value="Genomic_DNA"/>
</dbReference>
<dbReference type="InterPro" id="IPR011251">
    <property type="entry name" value="Luciferase-like_dom"/>
</dbReference>
<evidence type="ECO:0000313" key="4">
    <source>
        <dbReference type="Proteomes" id="UP001209318"/>
    </source>
</evidence>
<comment type="caution">
    <text evidence="3">The sequence shown here is derived from an EMBL/GenBank/DDBJ whole genome shotgun (WGS) entry which is preliminary data.</text>
</comment>
<evidence type="ECO:0000259" key="2">
    <source>
        <dbReference type="Pfam" id="PF00296"/>
    </source>
</evidence>
<dbReference type="InterPro" id="IPR050766">
    <property type="entry name" value="Bact_Lucif_Oxidored"/>
</dbReference>
<dbReference type="Pfam" id="PF00296">
    <property type="entry name" value="Bac_luciferase"/>
    <property type="match status" value="1"/>
</dbReference>
<gene>
    <name evidence="3" type="ORF">OEV98_13205</name>
</gene>